<sequence length="85" mass="9522">MVAPSYQLAANENPGGVIAHVQFTGENFDEWAQAMRTALRVKKKFGFINGSIVKPKEDDPDYEDIFFSSCAPMLQLHFPHLHVGD</sequence>
<keyword evidence="3" id="KW-1185">Reference proteome</keyword>
<comment type="caution">
    <text evidence="2">The sequence shown here is derived from an EMBL/GenBank/DDBJ whole genome shotgun (WGS) entry which is preliminary data.</text>
</comment>
<dbReference type="InterPro" id="IPR029472">
    <property type="entry name" value="Copia-like_N"/>
</dbReference>
<evidence type="ECO:0000313" key="2">
    <source>
        <dbReference type="EMBL" id="KAL1205544.1"/>
    </source>
</evidence>
<gene>
    <name evidence="2" type="ORF">V5N11_003721</name>
</gene>
<dbReference type="EMBL" id="JBANAX010000515">
    <property type="protein sequence ID" value="KAL1205544.1"/>
    <property type="molecule type" value="Genomic_DNA"/>
</dbReference>
<dbReference type="AlphaFoldDB" id="A0ABD1AN23"/>
<protein>
    <recommendedName>
        <fullName evidence="1">Retrotransposon Copia-like N-terminal domain-containing protein</fullName>
    </recommendedName>
</protein>
<dbReference type="Proteomes" id="UP001558713">
    <property type="component" value="Unassembled WGS sequence"/>
</dbReference>
<feature type="domain" description="Retrotransposon Copia-like N-terminal" evidence="1">
    <location>
        <begin position="11"/>
        <end position="56"/>
    </location>
</feature>
<reference evidence="2 3" key="1">
    <citation type="submission" date="2024-04" db="EMBL/GenBank/DDBJ databases">
        <title>Genome assembly C_amara_ONT_v2.</title>
        <authorList>
            <person name="Yant L."/>
            <person name="Moore C."/>
            <person name="Slenker M."/>
        </authorList>
    </citation>
    <scope>NUCLEOTIDE SEQUENCE [LARGE SCALE GENOMIC DNA]</scope>
    <source>
        <tissue evidence="2">Leaf</tissue>
    </source>
</reference>
<dbReference type="PANTHER" id="PTHR37610:SF101">
    <property type="entry name" value="(RAPE) HYPOTHETICAL PROTEIN"/>
    <property type="match status" value="1"/>
</dbReference>
<evidence type="ECO:0000313" key="3">
    <source>
        <dbReference type="Proteomes" id="UP001558713"/>
    </source>
</evidence>
<name>A0ABD1AN23_CARAN</name>
<organism evidence="2 3">
    <name type="scientific">Cardamine amara subsp. amara</name>
    <dbReference type="NCBI Taxonomy" id="228776"/>
    <lineage>
        <taxon>Eukaryota</taxon>
        <taxon>Viridiplantae</taxon>
        <taxon>Streptophyta</taxon>
        <taxon>Embryophyta</taxon>
        <taxon>Tracheophyta</taxon>
        <taxon>Spermatophyta</taxon>
        <taxon>Magnoliopsida</taxon>
        <taxon>eudicotyledons</taxon>
        <taxon>Gunneridae</taxon>
        <taxon>Pentapetalae</taxon>
        <taxon>rosids</taxon>
        <taxon>malvids</taxon>
        <taxon>Brassicales</taxon>
        <taxon>Brassicaceae</taxon>
        <taxon>Cardamineae</taxon>
        <taxon>Cardamine</taxon>
    </lineage>
</organism>
<dbReference type="PANTHER" id="PTHR37610">
    <property type="entry name" value="CCHC-TYPE DOMAIN-CONTAINING PROTEIN"/>
    <property type="match status" value="1"/>
</dbReference>
<dbReference type="Pfam" id="PF14244">
    <property type="entry name" value="Retrotran_gag_3"/>
    <property type="match status" value="1"/>
</dbReference>
<proteinExistence type="predicted"/>
<accession>A0ABD1AN23</accession>
<evidence type="ECO:0000259" key="1">
    <source>
        <dbReference type="Pfam" id="PF14244"/>
    </source>
</evidence>